<sequence>MSEESISLEEKVSKTISKRIGRQLQLSEIDLAKMEYGLAVLLVISSKIFFIYCLAGCLHIILPVLTTHLAFTLMRRTTKSFHARDSNVCTVLSLFFFVLLPYLVTTFAVDVTRASFVICSLMICLILWFKGIVIAQKSAKSSLLNGKSQMIVVSLFLTIFGGVQSSNRIRTLLLLGMMISTLLMFVQKRKDEENVKKN</sequence>
<evidence type="ECO:0000256" key="6">
    <source>
        <dbReference type="ARBA" id="ARBA00022989"/>
    </source>
</evidence>
<dbReference type="InterPro" id="IPR006741">
    <property type="entry name" value="AgrB"/>
</dbReference>
<protein>
    <submittedName>
        <fullName evidence="8">Accessory gene regulator protein</fullName>
        <ecNumber evidence="8">3.4.-.-</ecNumber>
    </submittedName>
</protein>
<keyword evidence="5 8" id="KW-0378">Hydrolase</keyword>
<evidence type="ECO:0000256" key="2">
    <source>
        <dbReference type="ARBA" id="ARBA00022654"/>
    </source>
</evidence>
<dbReference type="RefSeq" id="WP_010737643.1">
    <property type="nucleotide sequence ID" value="NZ_CAACXU010000005.1"/>
</dbReference>
<dbReference type="GO" id="GO:0006508">
    <property type="term" value="P:proteolysis"/>
    <property type="evidence" value="ECO:0007669"/>
    <property type="project" value="UniProtKB-KW"/>
</dbReference>
<keyword evidence="7" id="KW-0472">Membrane</keyword>
<dbReference type="GO" id="GO:0008233">
    <property type="term" value="F:peptidase activity"/>
    <property type="evidence" value="ECO:0007669"/>
    <property type="project" value="UniProtKB-KW"/>
</dbReference>
<dbReference type="SMART" id="SM00793">
    <property type="entry name" value="AgrB"/>
    <property type="match status" value="1"/>
</dbReference>
<dbReference type="EC" id="3.4.-.-" evidence="8"/>
<gene>
    <name evidence="8" type="primary">agrB_2</name>
    <name evidence="8" type="ORF">NCTC12204_01495</name>
</gene>
<keyword evidence="2" id="KW-0673">Quorum sensing</keyword>
<keyword evidence="1" id="KW-1003">Cell membrane</keyword>
<dbReference type="AlphaFoldDB" id="A0A449EDS5"/>
<keyword evidence="4" id="KW-0812">Transmembrane</keyword>
<accession>A0A449EDS5</accession>
<keyword evidence="3" id="KW-0645">Protease</keyword>
<evidence type="ECO:0000256" key="4">
    <source>
        <dbReference type="ARBA" id="ARBA00022692"/>
    </source>
</evidence>
<dbReference type="GO" id="GO:0009372">
    <property type="term" value="P:quorum sensing"/>
    <property type="evidence" value="ECO:0007669"/>
    <property type="project" value="UniProtKB-KW"/>
</dbReference>
<name>A0A449EDS5_ENTHR</name>
<organism evidence="8 9">
    <name type="scientific">Enterococcus hirae</name>
    <dbReference type="NCBI Taxonomy" id="1354"/>
    <lineage>
        <taxon>Bacteria</taxon>
        <taxon>Bacillati</taxon>
        <taxon>Bacillota</taxon>
        <taxon>Bacilli</taxon>
        <taxon>Lactobacillales</taxon>
        <taxon>Enterococcaceae</taxon>
        <taxon>Enterococcus</taxon>
    </lineage>
</organism>
<keyword evidence="6" id="KW-1133">Transmembrane helix</keyword>
<evidence type="ECO:0000256" key="5">
    <source>
        <dbReference type="ARBA" id="ARBA00022801"/>
    </source>
</evidence>
<evidence type="ECO:0000256" key="1">
    <source>
        <dbReference type="ARBA" id="ARBA00022475"/>
    </source>
</evidence>
<dbReference type="Pfam" id="PF04647">
    <property type="entry name" value="AgrB"/>
    <property type="match status" value="1"/>
</dbReference>
<dbReference type="Proteomes" id="UP000352698">
    <property type="component" value="Unassembled WGS sequence"/>
</dbReference>
<evidence type="ECO:0000256" key="3">
    <source>
        <dbReference type="ARBA" id="ARBA00022670"/>
    </source>
</evidence>
<reference evidence="8 9" key="1">
    <citation type="submission" date="2019-05" db="EMBL/GenBank/DDBJ databases">
        <authorList>
            <consortium name="Pathogen Informatics"/>
        </authorList>
    </citation>
    <scope>NUCLEOTIDE SEQUENCE [LARGE SCALE GENOMIC DNA]</scope>
    <source>
        <strain evidence="8 9">NCTC12204</strain>
    </source>
</reference>
<evidence type="ECO:0000313" key="8">
    <source>
        <dbReference type="EMBL" id="VTQ64375.1"/>
    </source>
</evidence>
<evidence type="ECO:0000313" key="9">
    <source>
        <dbReference type="Proteomes" id="UP000352698"/>
    </source>
</evidence>
<proteinExistence type="predicted"/>
<comment type="caution">
    <text evidence="8">The sequence shown here is derived from an EMBL/GenBank/DDBJ whole genome shotgun (WGS) entry which is preliminary data.</text>
</comment>
<dbReference type="GO" id="GO:0016020">
    <property type="term" value="C:membrane"/>
    <property type="evidence" value="ECO:0007669"/>
    <property type="project" value="InterPro"/>
</dbReference>
<evidence type="ECO:0000256" key="7">
    <source>
        <dbReference type="ARBA" id="ARBA00023136"/>
    </source>
</evidence>
<dbReference type="EMBL" id="CABEEP010000001">
    <property type="protein sequence ID" value="VTQ64375.1"/>
    <property type="molecule type" value="Genomic_DNA"/>
</dbReference>